<name>A0A1H0B657_9BACT</name>
<dbReference type="STRING" id="206665.SAMN04488516_10256"/>
<feature type="region of interest" description="Disordered" evidence="1">
    <location>
        <begin position="47"/>
        <end position="88"/>
    </location>
</feature>
<evidence type="ECO:0000313" key="2">
    <source>
        <dbReference type="EMBL" id="SDN41218.1"/>
    </source>
</evidence>
<sequence>MVTPIDLPVLFSQIPQLQKLQHSSQAYPEGAQNVLADVVIQKQKEDNKRILKPEKTEKQEKISPDKEKDAPANYYMSKKHKEKKKNQQEIIEVEKKHIIDIKI</sequence>
<evidence type="ECO:0000313" key="3">
    <source>
        <dbReference type="Proteomes" id="UP000199602"/>
    </source>
</evidence>
<reference evidence="2 3" key="1">
    <citation type="submission" date="2016-10" db="EMBL/GenBank/DDBJ databases">
        <authorList>
            <person name="de Groot N.N."/>
        </authorList>
    </citation>
    <scope>NUCLEOTIDE SEQUENCE [LARGE SCALE GENOMIC DNA]</scope>
    <source>
        <strain evidence="2 3">DSM 15269</strain>
    </source>
</reference>
<feature type="compositionally biased region" description="Basic and acidic residues" evidence="1">
    <location>
        <begin position="47"/>
        <end position="70"/>
    </location>
</feature>
<accession>A0A1H0B657</accession>
<keyword evidence="3" id="KW-1185">Reference proteome</keyword>
<protein>
    <submittedName>
        <fullName evidence="2">Uncharacterized protein</fullName>
    </submittedName>
</protein>
<dbReference type="Proteomes" id="UP000199602">
    <property type="component" value="Unassembled WGS sequence"/>
</dbReference>
<dbReference type="OrthoDB" id="5459891at2"/>
<proteinExistence type="predicted"/>
<gene>
    <name evidence="2" type="ORF">SAMN04488516_10256</name>
</gene>
<evidence type="ECO:0000256" key="1">
    <source>
        <dbReference type="SAM" id="MobiDB-lite"/>
    </source>
</evidence>
<dbReference type="EMBL" id="FNIN01000002">
    <property type="protein sequence ID" value="SDN41218.1"/>
    <property type="molecule type" value="Genomic_DNA"/>
</dbReference>
<dbReference type="AlphaFoldDB" id="A0A1H0B657"/>
<dbReference type="RefSeq" id="WP_092063033.1">
    <property type="nucleotide sequence ID" value="NZ_FNIN01000002.1"/>
</dbReference>
<organism evidence="2 3">
    <name type="scientific">Desulfonauticus submarinus</name>
    <dbReference type="NCBI Taxonomy" id="206665"/>
    <lineage>
        <taxon>Bacteria</taxon>
        <taxon>Pseudomonadati</taxon>
        <taxon>Thermodesulfobacteriota</taxon>
        <taxon>Desulfovibrionia</taxon>
        <taxon>Desulfovibrionales</taxon>
        <taxon>Desulfonauticaceae</taxon>
        <taxon>Desulfonauticus</taxon>
    </lineage>
</organism>